<keyword evidence="2" id="KW-1185">Reference proteome</keyword>
<accession>A0A6A6DTB6</accession>
<name>A0A6A6DTB6_9PEZI</name>
<dbReference type="Proteomes" id="UP000800200">
    <property type="component" value="Unassembled WGS sequence"/>
</dbReference>
<evidence type="ECO:0000313" key="2">
    <source>
        <dbReference type="Proteomes" id="UP000800200"/>
    </source>
</evidence>
<feature type="non-terminal residue" evidence="1">
    <location>
        <position position="1"/>
    </location>
</feature>
<feature type="non-terminal residue" evidence="1">
    <location>
        <position position="55"/>
    </location>
</feature>
<gene>
    <name evidence="1" type="ORF">K469DRAFT_513961</name>
</gene>
<reference evidence="1" key="1">
    <citation type="journal article" date="2020" name="Stud. Mycol.">
        <title>101 Dothideomycetes genomes: a test case for predicting lifestyles and emergence of pathogens.</title>
        <authorList>
            <person name="Haridas S."/>
            <person name="Albert R."/>
            <person name="Binder M."/>
            <person name="Bloem J."/>
            <person name="Labutti K."/>
            <person name="Salamov A."/>
            <person name="Andreopoulos B."/>
            <person name="Baker S."/>
            <person name="Barry K."/>
            <person name="Bills G."/>
            <person name="Bluhm B."/>
            <person name="Cannon C."/>
            <person name="Castanera R."/>
            <person name="Culley D."/>
            <person name="Daum C."/>
            <person name="Ezra D."/>
            <person name="Gonzalez J."/>
            <person name="Henrissat B."/>
            <person name="Kuo A."/>
            <person name="Liang C."/>
            <person name="Lipzen A."/>
            <person name="Lutzoni F."/>
            <person name="Magnuson J."/>
            <person name="Mondo S."/>
            <person name="Nolan M."/>
            <person name="Ohm R."/>
            <person name="Pangilinan J."/>
            <person name="Park H.-J."/>
            <person name="Ramirez L."/>
            <person name="Alfaro M."/>
            <person name="Sun H."/>
            <person name="Tritt A."/>
            <person name="Yoshinaga Y."/>
            <person name="Zwiers L.-H."/>
            <person name="Turgeon B."/>
            <person name="Goodwin S."/>
            <person name="Spatafora J."/>
            <person name="Crous P."/>
            <person name="Grigoriev I."/>
        </authorList>
    </citation>
    <scope>NUCLEOTIDE SEQUENCE</scope>
    <source>
        <strain evidence="1">CBS 207.26</strain>
    </source>
</reference>
<evidence type="ECO:0000313" key="1">
    <source>
        <dbReference type="EMBL" id="KAF2182917.1"/>
    </source>
</evidence>
<dbReference type="AlphaFoldDB" id="A0A6A6DTB6"/>
<sequence>VDYNNLNTLENYLKININLAHAKLLEYYHKFNNLLIYYTITILYPHYKLHLEALW</sequence>
<dbReference type="EMBL" id="ML994645">
    <property type="protein sequence ID" value="KAF2182917.1"/>
    <property type="molecule type" value="Genomic_DNA"/>
</dbReference>
<dbReference type="OrthoDB" id="3684274at2759"/>
<proteinExistence type="predicted"/>
<protein>
    <submittedName>
        <fullName evidence="1">Uncharacterized protein</fullName>
    </submittedName>
</protein>
<organism evidence="1 2">
    <name type="scientific">Zopfia rhizophila CBS 207.26</name>
    <dbReference type="NCBI Taxonomy" id="1314779"/>
    <lineage>
        <taxon>Eukaryota</taxon>
        <taxon>Fungi</taxon>
        <taxon>Dikarya</taxon>
        <taxon>Ascomycota</taxon>
        <taxon>Pezizomycotina</taxon>
        <taxon>Dothideomycetes</taxon>
        <taxon>Dothideomycetes incertae sedis</taxon>
        <taxon>Zopfiaceae</taxon>
        <taxon>Zopfia</taxon>
    </lineage>
</organism>